<evidence type="ECO:0000256" key="8">
    <source>
        <dbReference type="ARBA" id="ARBA00022777"/>
    </source>
</evidence>
<feature type="transmembrane region" description="Helical" evidence="12">
    <location>
        <begin position="188"/>
        <end position="208"/>
    </location>
</feature>
<dbReference type="EMBL" id="AP028654">
    <property type="protein sequence ID" value="BEP29076.1"/>
    <property type="molecule type" value="Genomic_DNA"/>
</dbReference>
<feature type="domain" description="PTS EIIC type-1" evidence="14">
    <location>
        <begin position="2"/>
        <end position="364"/>
    </location>
</feature>
<evidence type="ECO:0000256" key="4">
    <source>
        <dbReference type="ARBA" id="ARBA00022597"/>
    </source>
</evidence>
<dbReference type="RefSeq" id="WP_338534744.1">
    <property type="nucleotide sequence ID" value="NZ_AP028654.1"/>
</dbReference>
<feature type="active site" description="Phosphocysteine intermediate; for EIIB activity" evidence="11">
    <location>
        <position position="398"/>
    </location>
</feature>
<dbReference type="NCBIfam" id="TIGR01998">
    <property type="entry name" value="PTS-II-BC-nag"/>
    <property type="match status" value="1"/>
</dbReference>
<feature type="transmembrane region" description="Helical" evidence="12">
    <location>
        <begin position="94"/>
        <end position="113"/>
    </location>
</feature>
<organism evidence="15 16">
    <name type="scientific">Helicovermis profundi</name>
    <dbReference type="NCBI Taxonomy" id="3065157"/>
    <lineage>
        <taxon>Bacteria</taxon>
        <taxon>Bacillati</taxon>
        <taxon>Bacillota</taxon>
        <taxon>Clostridia</taxon>
        <taxon>Helicovermis</taxon>
    </lineage>
</organism>
<keyword evidence="4" id="KW-0762">Sugar transport</keyword>
<keyword evidence="16" id="KW-1185">Reference proteome</keyword>
<keyword evidence="8" id="KW-0418">Kinase</keyword>
<dbReference type="InterPro" id="IPR036878">
    <property type="entry name" value="Glu_permease_IIB"/>
</dbReference>
<keyword evidence="10 12" id="KW-0472">Membrane</keyword>
<feature type="domain" description="PTS EIIB type-1" evidence="13">
    <location>
        <begin position="376"/>
        <end position="452"/>
    </location>
</feature>
<dbReference type="GO" id="GO:0005886">
    <property type="term" value="C:plasma membrane"/>
    <property type="evidence" value="ECO:0007669"/>
    <property type="project" value="UniProtKB-SubCell"/>
</dbReference>
<name>A0AAU9EP16_9FIRM</name>
<keyword evidence="2" id="KW-0813">Transport</keyword>
<evidence type="ECO:0000313" key="15">
    <source>
        <dbReference type="EMBL" id="BEP29076.1"/>
    </source>
</evidence>
<feature type="transmembrane region" description="Helical" evidence="12">
    <location>
        <begin position="228"/>
        <end position="248"/>
    </location>
</feature>
<evidence type="ECO:0000256" key="3">
    <source>
        <dbReference type="ARBA" id="ARBA00022475"/>
    </source>
</evidence>
<evidence type="ECO:0000313" key="16">
    <source>
        <dbReference type="Proteomes" id="UP001321786"/>
    </source>
</evidence>
<accession>A0AAU9EP16</accession>
<dbReference type="InterPro" id="IPR010974">
    <property type="entry name" value="PTS_IIBC_nag"/>
</dbReference>
<dbReference type="GO" id="GO:0019866">
    <property type="term" value="C:organelle inner membrane"/>
    <property type="evidence" value="ECO:0007669"/>
    <property type="project" value="InterPro"/>
</dbReference>
<dbReference type="PROSITE" id="PS51103">
    <property type="entry name" value="PTS_EIIC_TYPE_1"/>
    <property type="match status" value="1"/>
</dbReference>
<dbReference type="PROSITE" id="PS51098">
    <property type="entry name" value="PTS_EIIB_TYPE_1"/>
    <property type="match status" value="1"/>
</dbReference>
<keyword evidence="7 12" id="KW-0812">Transmembrane</keyword>
<feature type="transmembrane region" description="Helical" evidence="12">
    <location>
        <begin position="255"/>
        <end position="272"/>
    </location>
</feature>
<evidence type="ECO:0000256" key="10">
    <source>
        <dbReference type="ARBA" id="ARBA00023136"/>
    </source>
</evidence>
<keyword evidence="9 12" id="KW-1133">Transmembrane helix</keyword>
<dbReference type="InterPro" id="IPR003352">
    <property type="entry name" value="PTS_EIIC"/>
</dbReference>
<dbReference type="PROSITE" id="PS01035">
    <property type="entry name" value="PTS_EIIB_TYPE_1_CYS"/>
    <property type="match status" value="1"/>
</dbReference>
<dbReference type="GO" id="GO:0016301">
    <property type="term" value="F:kinase activity"/>
    <property type="evidence" value="ECO:0007669"/>
    <property type="project" value="UniProtKB-KW"/>
</dbReference>
<comment type="subcellular location">
    <subcellularLocation>
        <location evidence="1">Cell membrane</location>
        <topology evidence="1">Multi-pass membrane protein</topology>
    </subcellularLocation>
</comment>
<dbReference type="GO" id="GO:0015764">
    <property type="term" value="P:N-acetylglucosamine transport"/>
    <property type="evidence" value="ECO:0007669"/>
    <property type="project" value="TreeGrafter"/>
</dbReference>
<dbReference type="GO" id="GO:0009401">
    <property type="term" value="P:phosphoenolpyruvate-dependent sugar phosphotransferase system"/>
    <property type="evidence" value="ECO:0007669"/>
    <property type="project" value="UniProtKB-KW"/>
</dbReference>
<sequence>MSNFFSKTQKLGKALMLPVAVLPIAGILLRLGQADVFNIPFMSAAGSAIFGNLALLFAIGIAVGLAKDNNGAAGLAGAVGYFTLTEGAKAINDTINMGVLGGIIIGIIAGNLYNKYHDIELPSWLGFFGGKRFVPIVTSLTAIVLALMAGYGWPLVQSGIDQIGQFIISTGVFGVFAFGALNRLLIPIGLHHVINNLVWFVFGSYNGANGDLWRFFAGDPSAGIFMTGFYPVMMFGLPGAALAMYVTAKKDRKKEVAGLLFSVAFTAFLTGITEPIEFMFMFLAPALYLVHALLTGLSMAVVYLLGIHHGFTFSAGAIDYFLNMGLSTKGWLLIPVGLVFGIIYFTLFYFIIKIKDLKTPGREDEDIIVSSKGSIDNLALSYIEALGGKTNILNVDACITRLRLDVKDNKNINENELKKLGSSGVIRPAEGSLQVVVGTKAEIIASNINKIL</sequence>
<dbReference type="KEGG" id="hprf:HLPR_14070"/>
<dbReference type="PANTHER" id="PTHR30009:SF4">
    <property type="entry name" value="PTS SYSTEM N-ACETYLGLUCOSAMINE-SPECIFIC EIICBA COMPONENT"/>
    <property type="match status" value="1"/>
</dbReference>
<keyword evidence="6" id="KW-0598">Phosphotransferase system</keyword>
<feature type="transmembrane region" description="Helical" evidence="12">
    <location>
        <begin position="330"/>
        <end position="352"/>
    </location>
</feature>
<evidence type="ECO:0000256" key="2">
    <source>
        <dbReference type="ARBA" id="ARBA00022448"/>
    </source>
</evidence>
<evidence type="ECO:0000256" key="12">
    <source>
        <dbReference type="SAM" id="Phobius"/>
    </source>
</evidence>
<dbReference type="GO" id="GO:0015572">
    <property type="term" value="F:N-acetylglucosamine transmembrane transporter activity"/>
    <property type="evidence" value="ECO:0007669"/>
    <property type="project" value="InterPro"/>
</dbReference>
<evidence type="ECO:0000256" key="7">
    <source>
        <dbReference type="ARBA" id="ARBA00022692"/>
    </source>
</evidence>
<dbReference type="Gene3D" id="3.30.1360.60">
    <property type="entry name" value="Glucose permease domain IIB"/>
    <property type="match status" value="1"/>
</dbReference>
<dbReference type="CDD" id="cd00212">
    <property type="entry name" value="PTS_IIB_glc"/>
    <property type="match status" value="1"/>
</dbReference>
<evidence type="ECO:0000256" key="6">
    <source>
        <dbReference type="ARBA" id="ARBA00022683"/>
    </source>
</evidence>
<dbReference type="InterPro" id="IPR001996">
    <property type="entry name" value="PTS_IIB_1"/>
</dbReference>
<dbReference type="Pfam" id="PF02378">
    <property type="entry name" value="PTS_EIIC"/>
    <property type="match status" value="1"/>
</dbReference>
<proteinExistence type="predicted"/>
<dbReference type="AlphaFoldDB" id="A0AAU9EP16"/>
<feature type="transmembrane region" description="Helical" evidence="12">
    <location>
        <begin position="163"/>
        <end position="181"/>
    </location>
</feature>
<reference evidence="15 16" key="1">
    <citation type="submission" date="2023-08" db="EMBL/GenBank/DDBJ databases">
        <title>Helicovermis profunda gen. nov., sp. nov., a novel mesophilic, fermentative bacterium within the Bacillota from a deep-sea hydrothermal vent chimney.</title>
        <authorList>
            <person name="Miyazaki U."/>
            <person name="Mizutani D."/>
            <person name="Hashimoto Y."/>
            <person name="Tame A."/>
            <person name="Sawayama S."/>
            <person name="Miyazaki J."/>
            <person name="Takai K."/>
            <person name="Nakagawa S."/>
        </authorList>
    </citation>
    <scope>NUCLEOTIDE SEQUENCE [LARGE SCALE GENOMIC DNA]</scope>
    <source>
        <strain evidence="15 16">S502</strain>
    </source>
</reference>
<evidence type="ECO:0000256" key="11">
    <source>
        <dbReference type="PROSITE-ProRule" id="PRU00421"/>
    </source>
</evidence>
<keyword evidence="3" id="KW-1003">Cell membrane</keyword>
<keyword evidence="5" id="KW-0808">Transferase</keyword>
<evidence type="ECO:0000256" key="1">
    <source>
        <dbReference type="ARBA" id="ARBA00004651"/>
    </source>
</evidence>
<feature type="transmembrane region" description="Helical" evidence="12">
    <location>
        <begin position="44"/>
        <end position="65"/>
    </location>
</feature>
<feature type="transmembrane region" description="Helical" evidence="12">
    <location>
        <begin position="301"/>
        <end position="318"/>
    </location>
</feature>
<dbReference type="PANTHER" id="PTHR30009">
    <property type="entry name" value="CYTOCHROME C-TYPE SYNTHESIS PROTEIN AND PTS TRANSMEMBRANE COMPONENT"/>
    <property type="match status" value="1"/>
</dbReference>
<dbReference type="Proteomes" id="UP001321786">
    <property type="component" value="Chromosome"/>
</dbReference>
<dbReference type="SUPFAM" id="SSF55604">
    <property type="entry name" value="Glucose permease domain IIB"/>
    <property type="match status" value="1"/>
</dbReference>
<dbReference type="InterPro" id="IPR013013">
    <property type="entry name" value="PTS_EIIC_1"/>
</dbReference>
<evidence type="ECO:0000256" key="9">
    <source>
        <dbReference type="ARBA" id="ARBA00022989"/>
    </source>
</evidence>
<dbReference type="GO" id="GO:0008982">
    <property type="term" value="F:protein-N(PI)-phosphohistidine-sugar phosphotransferase activity"/>
    <property type="evidence" value="ECO:0007669"/>
    <property type="project" value="InterPro"/>
</dbReference>
<evidence type="ECO:0000259" key="13">
    <source>
        <dbReference type="PROSITE" id="PS51098"/>
    </source>
</evidence>
<dbReference type="InterPro" id="IPR050429">
    <property type="entry name" value="PTS_Glucose_EIICBA"/>
</dbReference>
<dbReference type="GO" id="GO:0090563">
    <property type="term" value="F:protein-phosphocysteine-sugar phosphotransferase activity"/>
    <property type="evidence" value="ECO:0007669"/>
    <property type="project" value="TreeGrafter"/>
</dbReference>
<dbReference type="FunFam" id="3.30.1360.60:FF:000001">
    <property type="entry name" value="PTS system glucose-specific IIBC component PtsG"/>
    <property type="match status" value="1"/>
</dbReference>
<dbReference type="InterPro" id="IPR018113">
    <property type="entry name" value="PTrfase_EIIB_Cys"/>
</dbReference>
<protein>
    <submittedName>
        <fullName evidence="15">N-acetylglucosamine-specific PTS transporter subunit IIBC</fullName>
    </submittedName>
</protein>
<evidence type="ECO:0000259" key="14">
    <source>
        <dbReference type="PROSITE" id="PS51103"/>
    </source>
</evidence>
<dbReference type="NCBIfam" id="TIGR00826">
    <property type="entry name" value="EIIB_glc"/>
    <property type="match status" value="1"/>
</dbReference>
<gene>
    <name evidence="15" type="primary">nagE</name>
    <name evidence="15" type="ORF">HLPR_14070</name>
</gene>
<evidence type="ECO:0000256" key="5">
    <source>
        <dbReference type="ARBA" id="ARBA00022679"/>
    </source>
</evidence>
<feature type="transmembrane region" description="Helical" evidence="12">
    <location>
        <begin position="133"/>
        <end position="151"/>
    </location>
</feature>
<dbReference type="Pfam" id="PF00367">
    <property type="entry name" value="PTS_EIIB"/>
    <property type="match status" value="1"/>
</dbReference>